<dbReference type="AlphaFoldDB" id="A0A1G4I6I9"/>
<reference evidence="2" key="1">
    <citation type="submission" date="2016-09" db="EMBL/GenBank/DDBJ databases">
        <authorList>
            <person name="Hebert L."/>
            <person name="Moumen B."/>
        </authorList>
    </citation>
    <scope>NUCLEOTIDE SEQUENCE [LARGE SCALE GENOMIC DNA]</scope>
    <source>
        <strain evidence="2">OVI</strain>
    </source>
</reference>
<comment type="caution">
    <text evidence="2">The sequence shown here is derived from an EMBL/GenBank/DDBJ whole genome shotgun (WGS) entry which is preliminary data.</text>
</comment>
<evidence type="ECO:0000313" key="2">
    <source>
        <dbReference type="EMBL" id="SCU67560.1"/>
    </source>
</evidence>
<dbReference type="EMBL" id="CZPT02000764">
    <property type="protein sequence ID" value="SCU67560.1"/>
    <property type="molecule type" value="Genomic_DNA"/>
</dbReference>
<dbReference type="GeneID" id="92382028"/>
<feature type="region of interest" description="Disordered" evidence="1">
    <location>
        <begin position="14"/>
        <end position="33"/>
    </location>
</feature>
<name>A0A1G4I6I9_TRYEQ</name>
<protein>
    <submittedName>
        <fullName evidence="2">Uncharacterized protein</fullName>
    </submittedName>
</protein>
<dbReference type="VEuPathDB" id="TriTrypDB:TEOVI_000809400"/>
<sequence length="430" mass="48082">MLSPLLLWSRACKRQEGTGGGKEEEPSLKPNGNGGCVSNLVQWLPALEGSVLKHKGKDASDNKNDDGDENAQLNASENKMALHAAHRRALYLHHAKHLSQYSDAHDYYRLMMWCHDQHIFIHPTVRIHRRPSPYRDHAFVVTEDVDRLTPLFAIPEALAIGFKDTSEAENNLRDEEREKEFNKLNTGEQSDADICQFFFDSLGMIVSDLITSIGSPLTDPRWAFAELLGRVRSMKNAPYFEDDVVLDAEATGLADVLLQMIRNYINGGPLVGKVDRAQLRWAVSICLSHSTPLVIGATRSIGIIPMVHLFPHGGKNTNSLVVARTSQQSSATRMAAYFARHHQYDFMCEQDGKWIYVVPARALRAGEEICMQTMAPVCGKDSEAEKMWRLSCGTPPEDYVPSAAVAHQQDIITNELIRKGEQIISTEYGK</sequence>
<feature type="compositionally biased region" description="Basic and acidic residues" evidence="1">
    <location>
        <begin position="14"/>
        <end position="27"/>
    </location>
</feature>
<accession>A0A1G4I6I9</accession>
<dbReference type="SUPFAM" id="SSF82199">
    <property type="entry name" value="SET domain"/>
    <property type="match status" value="1"/>
</dbReference>
<evidence type="ECO:0000313" key="3">
    <source>
        <dbReference type="Proteomes" id="UP000195570"/>
    </source>
</evidence>
<proteinExistence type="predicted"/>
<keyword evidence="3" id="KW-1185">Reference proteome</keyword>
<dbReference type="Gene3D" id="3.90.1410.10">
    <property type="entry name" value="set domain protein methyltransferase, domain 1"/>
    <property type="match status" value="1"/>
</dbReference>
<dbReference type="RefSeq" id="XP_067078861.1">
    <property type="nucleotide sequence ID" value="XM_067222760.1"/>
</dbReference>
<dbReference type="Proteomes" id="UP000195570">
    <property type="component" value="Unassembled WGS sequence"/>
</dbReference>
<organism evidence="2 3">
    <name type="scientific">Trypanosoma equiperdum</name>
    <dbReference type="NCBI Taxonomy" id="5694"/>
    <lineage>
        <taxon>Eukaryota</taxon>
        <taxon>Discoba</taxon>
        <taxon>Euglenozoa</taxon>
        <taxon>Kinetoplastea</taxon>
        <taxon>Metakinetoplastina</taxon>
        <taxon>Trypanosomatida</taxon>
        <taxon>Trypanosomatidae</taxon>
        <taxon>Trypanosoma</taxon>
    </lineage>
</organism>
<gene>
    <name evidence="2" type="ORF">TEOVI_000809400</name>
</gene>
<evidence type="ECO:0000256" key="1">
    <source>
        <dbReference type="SAM" id="MobiDB-lite"/>
    </source>
</evidence>
<dbReference type="InterPro" id="IPR046341">
    <property type="entry name" value="SET_dom_sf"/>
</dbReference>